<accession>A0A8S5T1B9</accession>
<organism evidence="1">
    <name type="scientific">Myoviridae sp. ctWb16</name>
    <dbReference type="NCBI Taxonomy" id="2827690"/>
    <lineage>
        <taxon>Viruses</taxon>
        <taxon>Duplodnaviria</taxon>
        <taxon>Heunggongvirae</taxon>
        <taxon>Uroviricota</taxon>
        <taxon>Caudoviricetes</taxon>
    </lineage>
</organism>
<proteinExistence type="predicted"/>
<sequence length="77" mass="9482">MKKPKVNEVWYDNNKNKRFFIYDMIKDTDYAVYKPFDVLYDNNQTRYLETKYILENCTYIGKSKIKFEELFITKEGK</sequence>
<evidence type="ECO:0000313" key="1">
    <source>
        <dbReference type="EMBL" id="DAF56743.1"/>
    </source>
</evidence>
<name>A0A8S5T1B9_9CAUD</name>
<reference evidence="1" key="1">
    <citation type="journal article" date="2021" name="Proc. Natl. Acad. Sci. U.S.A.">
        <title>A Catalog of Tens of Thousands of Viruses from Human Metagenomes Reveals Hidden Associations with Chronic Diseases.</title>
        <authorList>
            <person name="Tisza M.J."/>
            <person name="Buck C.B."/>
        </authorList>
    </citation>
    <scope>NUCLEOTIDE SEQUENCE</scope>
    <source>
        <strain evidence="1">CtWb16</strain>
    </source>
</reference>
<protein>
    <submittedName>
        <fullName evidence="1">Uncharacterized protein</fullName>
    </submittedName>
</protein>
<dbReference type="EMBL" id="BK032721">
    <property type="protein sequence ID" value="DAF56743.1"/>
    <property type="molecule type" value="Genomic_DNA"/>
</dbReference>